<evidence type="ECO:0000259" key="1">
    <source>
        <dbReference type="Pfam" id="PF24067"/>
    </source>
</evidence>
<dbReference type="AlphaFoldDB" id="A0A2S5G6Z7"/>
<dbReference type="InterPro" id="IPR056425">
    <property type="entry name" value="Beta-prop_BT_1020"/>
</dbReference>
<dbReference type="SUPFAM" id="SSF50939">
    <property type="entry name" value="Sialidases"/>
    <property type="match status" value="1"/>
</dbReference>
<dbReference type="EMBL" id="PREZ01000009">
    <property type="protein sequence ID" value="PPA68781.1"/>
    <property type="molecule type" value="Genomic_DNA"/>
</dbReference>
<accession>A0A2S5G6Z7</accession>
<gene>
    <name evidence="2" type="ORF">C4B60_19230</name>
    <name evidence="3" type="ORF">C4B60_19660</name>
</gene>
<organism evidence="2 4">
    <name type="scientific">Jeotgalibacillus proteolyticus</name>
    <dbReference type="NCBI Taxonomy" id="2082395"/>
    <lineage>
        <taxon>Bacteria</taxon>
        <taxon>Bacillati</taxon>
        <taxon>Bacillota</taxon>
        <taxon>Bacilli</taxon>
        <taxon>Bacillales</taxon>
        <taxon>Caryophanaceae</taxon>
        <taxon>Jeotgalibacillus</taxon>
    </lineage>
</organism>
<dbReference type="OrthoDB" id="177453at2"/>
<dbReference type="RefSeq" id="WP_104059665.1">
    <property type="nucleotide sequence ID" value="NZ_PREZ01000009.1"/>
</dbReference>
<protein>
    <recommendedName>
        <fullName evidence="1">BT-1020-like N-terminal beta-propeller domain-containing protein</fullName>
    </recommendedName>
</protein>
<evidence type="ECO:0000313" key="3">
    <source>
        <dbReference type="EMBL" id="PPA68781.1"/>
    </source>
</evidence>
<dbReference type="InterPro" id="IPR036278">
    <property type="entry name" value="Sialidase_sf"/>
</dbReference>
<comment type="caution">
    <text evidence="2">The sequence shown here is derived from an EMBL/GenBank/DDBJ whole genome shotgun (WGS) entry which is preliminary data.</text>
</comment>
<name>A0A2S5G6Z7_9BACL</name>
<dbReference type="EMBL" id="PREZ01000009">
    <property type="protein sequence ID" value="PPA68704.1"/>
    <property type="molecule type" value="Genomic_DNA"/>
</dbReference>
<feature type="domain" description="BT-1020-like N-terminal beta-propeller" evidence="1">
    <location>
        <begin position="14"/>
        <end position="226"/>
    </location>
</feature>
<dbReference type="Pfam" id="PF24067">
    <property type="entry name" value="Beta-prop_BT_1020"/>
    <property type="match status" value="1"/>
</dbReference>
<dbReference type="Proteomes" id="UP000239047">
    <property type="component" value="Unassembled WGS sequence"/>
</dbReference>
<keyword evidence="4" id="KW-1185">Reference proteome</keyword>
<reference evidence="2 4" key="1">
    <citation type="submission" date="2018-02" db="EMBL/GenBank/DDBJ databases">
        <title>Jeotgalibacillus proteolyticum sp. nov. a protease producing bacterium isolated from ocean sediments of Laizhou Bay.</title>
        <authorList>
            <person name="Li Y."/>
        </authorList>
    </citation>
    <scope>NUCLEOTIDE SEQUENCE [LARGE SCALE GENOMIC DNA]</scope>
    <source>
        <strain evidence="2 4">22-7</strain>
    </source>
</reference>
<proteinExistence type="predicted"/>
<evidence type="ECO:0000313" key="4">
    <source>
        <dbReference type="Proteomes" id="UP000239047"/>
    </source>
</evidence>
<evidence type="ECO:0000313" key="2">
    <source>
        <dbReference type="EMBL" id="PPA68704.1"/>
    </source>
</evidence>
<sequence length="571" mass="66487">MGEIICHVCQKECNEQHDGGYSTVPKIKHYQVTRCSRDKEKPERDKGTFNHSPMLAYIFNKFYLSYINNPISETIPPSRTLLKTSIDGEKWSSAIELFPPYKVSFNKYCLYANMHHRMGFFISKRRKLYGLGFYGLSLNTEEFPNNGKGIGRVIREIQPNGQLGEIYFIRYNLHAGWDEKNTIYPYYLNSKDLEFINDCEELLSNKLLTQKWWEEDRSKDGFYSIEDGKAFTYYQVSDLETIGFWKWGKASISQDKGLTWAPLTKQPSIVTAGGKCWAEKITNTKYALVYNPTNDNTHRWPLAVTTSNDGKNYYGMNCLTNWVSPRKYFGLHKYYGPSYPTGLTAGSDPPPGHYTWIVYSMNKEDIWLSKVDLYNNHSFESANRDEFENWGFIQPKWGEIKLIDNHKGTISAINRDPYEMLMLQRWECGRNKGKIQFEFYVKNYNKRNVQLELLDTNNQTLVCLYYSPEGTLVIKDNLELESLKTIRYRVDAWESYSIGWNDNKASIKLIKSEFEFSFGLGDKLIGSIVFKINYTNLPITKKTKINSSDLINADYPTEPTSFLVRNFSRVE</sequence>